<dbReference type="InterPro" id="IPR036259">
    <property type="entry name" value="MFS_trans_sf"/>
</dbReference>
<evidence type="ECO:0000256" key="7">
    <source>
        <dbReference type="ARBA" id="ARBA00037968"/>
    </source>
</evidence>
<evidence type="ECO:0000256" key="3">
    <source>
        <dbReference type="ARBA" id="ARBA00022692"/>
    </source>
</evidence>
<feature type="transmembrane region" description="Helical" evidence="8">
    <location>
        <begin position="935"/>
        <end position="957"/>
    </location>
</feature>
<dbReference type="AlphaFoldDB" id="A0A9Q8T6U4"/>
<dbReference type="FunFam" id="1.20.1250.20:FF:000065">
    <property type="entry name" value="Putative MFS pantothenate transporter"/>
    <property type="match status" value="1"/>
</dbReference>
<evidence type="ECO:0000256" key="5">
    <source>
        <dbReference type="ARBA" id="ARBA00023136"/>
    </source>
</evidence>
<dbReference type="GeneID" id="73349777"/>
<evidence type="ECO:0000256" key="8">
    <source>
        <dbReference type="SAM" id="Phobius"/>
    </source>
</evidence>
<dbReference type="Pfam" id="PF07690">
    <property type="entry name" value="MFS_1"/>
    <property type="match status" value="1"/>
</dbReference>
<comment type="subcellular location">
    <subcellularLocation>
        <location evidence="1">Membrane</location>
        <topology evidence="1">Multi-pass membrane protein</topology>
    </subcellularLocation>
</comment>
<dbReference type="PANTHER" id="PTHR30011">
    <property type="entry name" value="ALKANESULFONATE MONOOXYGENASE-RELATED"/>
    <property type="match status" value="1"/>
</dbReference>
<dbReference type="InterPro" id="IPR020846">
    <property type="entry name" value="MFS_dom"/>
</dbReference>
<feature type="transmembrane region" description="Helical" evidence="8">
    <location>
        <begin position="837"/>
        <end position="859"/>
    </location>
</feature>
<reference evidence="10" key="1">
    <citation type="journal article" date="2021" name="Mol. Plant Microbe Interact.">
        <title>Complete Genome Sequence of the Plant-Pathogenic Fungus Colletotrichum lupini.</title>
        <authorList>
            <person name="Baroncelli R."/>
            <person name="Pensec F."/>
            <person name="Da Lio D."/>
            <person name="Boufleur T."/>
            <person name="Vicente I."/>
            <person name="Sarrocco S."/>
            <person name="Picot A."/>
            <person name="Baraldi E."/>
            <person name="Sukno S."/>
            <person name="Thon M."/>
            <person name="Le Floch G."/>
        </authorList>
    </citation>
    <scope>NUCLEOTIDE SEQUENCE</scope>
    <source>
        <strain evidence="10">IMI 504893</strain>
    </source>
</reference>
<feature type="transmembrane region" description="Helical" evidence="8">
    <location>
        <begin position="775"/>
        <end position="797"/>
    </location>
</feature>
<dbReference type="InterPro" id="IPR011701">
    <property type="entry name" value="MFS"/>
</dbReference>
<dbReference type="RefSeq" id="XP_049151914.1">
    <property type="nucleotide sequence ID" value="XM_049294767.1"/>
</dbReference>
<evidence type="ECO:0000256" key="4">
    <source>
        <dbReference type="ARBA" id="ARBA00022989"/>
    </source>
</evidence>
<gene>
    <name evidence="10" type="ORF">CLUP02_15843</name>
</gene>
<dbReference type="InterPro" id="IPR036661">
    <property type="entry name" value="Luciferase-like_sf"/>
</dbReference>
<keyword evidence="5 8" id="KW-0472">Membrane</keyword>
<evidence type="ECO:0000313" key="11">
    <source>
        <dbReference type="Proteomes" id="UP000830671"/>
    </source>
</evidence>
<keyword evidence="4 8" id="KW-1133">Transmembrane helix</keyword>
<dbReference type="EMBL" id="CP019480">
    <property type="protein sequence ID" value="UQC90313.1"/>
    <property type="molecule type" value="Genomic_DNA"/>
</dbReference>
<dbReference type="GO" id="GO:0016020">
    <property type="term" value="C:membrane"/>
    <property type="evidence" value="ECO:0007669"/>
    <property type="project" value="UniProtKB-SubCell"/>
</dbReference>
<dbReference type="InterPro" id="IPR016215">
    <property type="entry name" value="NTA_MOA"/>
</dbReference>
<dbReference type="PANTHER" id="PTHR30011:SF30">
    <property type="entry name" value="XENOBIOTIC COMPOUND MONOOXYGENASE, DSZA FAMILY (AFU_ORTHOLOGUE AFUA_6G01920)"/>
    <property type="match status" value="1"/>
</dbReference>
<keyword evidence="10" id="KW-0503">Monooxygenase</keyword>
<feature type="transmembrane region" description="Helical" evidence="8">
    <location>
        <begin position="681"/>
        <end position="700"/>
    </location>
</feature>
<keyword evidence="10" id="KW-0560">Oxidoreductase</keyword>
<dbReference type="SUPFAM" id="SSF51679">
    <property type="entry name" value="Bacterial luciferase-like"/>
    <property type="match status" value="1"/>
</dbReference>
<name>A0A9Q8T6U4_9PEZI</name>
<evidence type="ECO:0000259" key="9">
    <source>
        <dbReference type="PROSITE" id="PS50850"/>
    </source>
</evidence>
<keyword evidence="3 8" id="KW-0812">Transmembrane</keyword>
<proteinExistence type="inferred from homology"/>
<dbReference type="GO" id="GO:0016705">
    <property type="term" value="F:oxidoreductase activity, acting on paired donors, with incorporation or reduction of molecular oxygen"/>
    <property type="evidence" value="ECO:0007669"/>
    <property type="project" value="InterPro"/>
</dbReference>
<dbReference type="GO" id="GO:0004497">
    <property type="term" value="F:monooxygenase activity"/>
    <property type="evidence" value="ECO:0007669"/>
    <property type="project" value="UniProtKB-KW"/>
</dbReference>
<comment type="similarity">
    <text evidence="6">Belongs to the NtaA/SnaA/DszA monooxygenase family.</text>
</comment>
<evidence type="ECO:0000256" key="6">
    <source>
        <dbReference type="ARBA" id="ARBA00033748"/>
    </source>
</evidence>
<keyword evidence="2" id="KW-0813">Transport</keyword>
<dbReference type="KEGG" id="clup:CLUP02_15843"/>
<sequence length="1056" mass="118014">MDDATITIACKYPLHLETNFLRICFEGKEDSIVINGNLLSSADGKLTTDAAPAQFRQRVGLSAARAYPAKMEPSARRQIILNAFDMFTPSHLCFGQWRRGEDEVADKFRDLSYWTNLAQTLERGDIHALILADTYGQHDIYNGSAEPTIRTSCQFPMGDPVIPVTAMATVTKKLGFIVTTSTSYEAPFVVAKRFSTLDHLTKGRFGWNIVTSFKESAAKAVGVSYVEHDERYAAADEYLELLYKIWEGSWADDALKKDATNNIYADPSRIRWIKHHTARFNVDAPHILHPSPQRTPFLLQAGTSSAGIAFAAKHAEGIMISGLSPHILAPRVAAIRQQAAEAGRDPGSVKIFAVITPVIARTDEEATAKYRKALEFANFEAGLAFFSGNAGIDLAKYDLDAEIRPDDATIDGRVHSMVSSLKYRGDDIPAWTPRNIGKVMAIGGNGPVPVGSAARVADFLEEWVKIADLDGFNVGYVTTPGSFKDVVDLLVPELRGRGLYGYDGLSGDGVTLRERMYGVGQKHLRHDHIGGQYKYKTRIWLHSINPHLPCYVVIRSKVASVLRTRVFDAPTMSVQKDTGKDLGPQEPSSSRWDLLSGVIWDGPRTKEEHRLVQRLDFFVLSWATFGYFFLPKIANAYVSGMKEDLDFQGNEYNLLQTFFTCGYLVGQIPSQFLLTRFRPSIYLPVAEFLWTIVTFCFAAVKDVRHVLAMRFLLGFLESPFAVGVLTIMGSWYTPRELSKRISIFYSASYAASMFSGYLQAAIYRGLNGAGGLPGWRWLFIFCGIISIWAPIWGFFAVPDNPHITRARWMRPSEQAKHIARMEAIDRRKPEPLTKARVLGIFTNWPIYVFSFALICHCVVTQPLNYFSVWLKSLNRFTVYQINLFPTAAQAVGLVTTLLYAWLSDGLGKRWQVLLIPATINLIGMIMVAAESSYALTFVGYVINAASWGFWPVLYAWAIEIMHKNMEERAIVIGVAQTLGQAFIAWVPGWQLSCPQHLEKTLIVAVVILDVGKYAPSFHMGFSVMCGVSVLELSSIFIIRHFEKREKAKNEQSILSN</sequence>
<feature type="domain" description="Major facilitator superfamily (MFS) profile" evidence="9">
    <location>
        <begin position="616"/>
        <end position="1043"/>
    </location>
</feature>
<feature type="transmembrane region" description="Helical" evidence="8">
    <location>
        <begin position="1017"/>
        <end position="1038"/>
    </location>
</feature>
<feature type="transmembrane region" description="Helical" evidence="8">
    <location>
        <begin position="743"/>
        <end position="763"/>
    </location>
</feature>
<feature type="transmembrane region" description="Helical" evidence="8">
    <location>
        <begin position="969"/>
        <end position="988"/>
    </location>
</feature>
<dbReference type="Pfam" id="PF00296">
    <property type="entry name" value="Bac_luciferase"/>
    <property type="match status" value="1"/>
</dbReference>
<dbReference type="InterPro" id="IPR011251">
    <property type="entry name" value="Luciferase-like_dom"/>
</dbReference>
<organism evidence="10 11">
    <name type="scientific">Colletotrichum lupini</name>
    <dbReference type="NCBI Taxonomy" id="145971"/>
    <lineage>
        <taxon>Eukaryota</taxon>
        <taxon>Fungi</taxon>
        <taxon>Dikarya</taxon>
        <taxon>Ascomycota</taxon>
        <taxon>Pezizomycotina</taxon>
        <taxon>Sordariomycetes</taxon>
        <taxon>Hypocreomycetidae</taxon>
        <taxon>Glomerellales</taxon>
        <taxon>Glomerellaceae</taxon>
        <taxon>Colletotrichum</taxon>
        <taxon>Colletotrichum acutatum species complex</taxon>
    </lineage>
</organism>
<dbReference type="GO" id="GO:0022857">
    <property type="term" value="F:transmembrane transporter activity"/>
    <property type="evidence" value="ECO:0007669"/>
    <property type="project" value="InterPro"/>
</dbReference>
<dbReference type="SUPFAM" id="SSF103473">
    <property type="entry name" value="MFS general substrate transporter"/>
    <property type="match status" value="1"/>
</dbReference>
<feature type="transmembrane region" description="Helical" evidence="8">
    <location>
        <begin position="912"/>
        <end position="929"/>
    </location>
</feature>
<dbReference type="InterPro" id="IPR051260">
    <property type="entry name" value="Diverse_substr_monoxygenases"/>
</dbReference>
<evidence type="ECO:0000256" key="2">
    <source>
        <dbReference type="ARBA" id="ARBA00022448"/>
    </source>
</evidence>
<dbReference type="NCBIfam" id="TIGR03860">
    <property type="entry name" value="FMN_nitrolo"/>
    <property type="match status" value="1"/>
</dbReference>
<feature type="transmembrane region" description="Helical" evidence="8">
    <location>
        <begin position="879"/>
        <end position="900"/>
    </location>
</feature>
<keyword evidence="11" id="KW-1185">Reference proteome</keyword>
<dbReference type="Gene3D" id="1.20.1250.20">
    <property type="entry name" value="MFS general substrate transporter like domains"/>
    <property type="match status" value="2"/>
</dbReference>
<dbReference type="Gene3D" id="3.20.20.30">
    <property type="entry name" value="Luciferase-like domain"/>
    <property type="match status" value="1"/>
</dbReference>
<protein>
    <submittedName>
        <fullName evidence="10">DszA family Xenobiotic compound monooxygenase</fullName>
    </submittedName>
</protein>
<accession>A0A9Q8T6U4</accession>
<evidence type="ECO:0000256" key="1">
    <source>
        <dbReference type="ARBA" id="ARBA00004141"/>
    </source>
</evidence>
<dbReference type="PROSITE" id="PS50850">
    <property type="entry name" value="MFS"/>
    <property type="match status" value="1"/>
</dbReference>
<dbReference type="Proteomes" id="UP000830671">
    <property type="component" value="Chromosome 8"/>
</dbReference>
<evidence type="ECO:0000313" key="10">
    <source>
        <dbReference type="EMBL" id="UQC90313.1"/>
    </source>
</evidence>
<comment type="similarity">
    <text evidence="7">Belongs to the major facilitator superfamily. Allantoate permease family.</text>
</comment>